<proteinExistence type="predicted"/>
<gene>
    <name evidence="1" type="ORF">MCW_00438</name>
</gene>
<dbReference type="AlphaFoldDB" id="J0QSA1"/>
<feature type="non-terminal residue" evidence="1">
    <location>
        <position position="1"/>
    </location>
</feature>
<dbReference type="PATRIC" id="fig|1094564.3.peg.539"/>
<dbReference type="RefSeq" id="WP_006925255.1">
    <property type="nucleotide sequence ID" value="NZ_JH725101.1"/>
</dbReference>
<protein>
    <recommendedName>
        <fullName evidence="3">Fungal lipase-like domain-containing protein</fullName>
    </recommendedName>
</protein>
<evidence type="ECO:0008006" key="3">
    <source>
        <dbReference type="Google" id="ProtNLM"/>
    </source>
</evidence>
<organism evidence="1 2">
    <name type="scientific">Cardidatus Bartonella washoeensis 085-0475</name>
    <dbReference type="NCBI Taxonomy" id="1094564"/>
    <lineage>
        <taxon>Bacteria</taxon>
        <taxon>Pseudomonadati</taxon>
        <taxon>Pseudomonadota</taxon>
        <taxon>Alphaproteobacteria</taxon>
        <taxon>Hyphomicrobiales</taxon>
        <taxon>Bartonellaceae</taxon>
        <taxon>Bartonella</taxon>
    </lineage>
</organism>
<dbReference type="STRING" id="1094564.MCW_00438"/>
<reference evidence="1 2" key="1">
    <citation type="submission" date="2012-03" db="EMBL/GenBank/DDBJ databases">
        <title>The Genome Sequence of Bartonella washoensis 085-0475.</title>
        <authorList>
            <consortium name="The Broad Institute Genome Sequencing Platform"/>
            <consortium name="The Broad Institute Genome Sequencing Center for Infectious Disease"/>
            <person name="Feldgarden M."/>
            <person name="Kirby J."/>
            <person name="Kosoy M."/>
            <person name="Birtles R."/>
            <person name="Probert W.S."/>
            <person name="Chiaraviglio L."/>
            <person name="Young S.K."/>
            <person name="Zeng Q."/>
            <person name="Gargeya S."/>
            <person name="Fitzgerald M."/>
            <person name="Haas B."/>
            <person name="Abouelleil A."/>
            <person name="Alvarado L."/>
            <person name="Arachchi H.M."/>
            <person name="Berlin A."/>
            <person name="Chapman S.B."/>
            <person name="Gearin G."/>
            <person name="Goldberg J."/>
            <person name="Griggs A."/>
            <person name="Gujja S."/>
            <person name="Hansen M."/>
            <person name="Heiman D."/>
            <person name="Howarth C."/>
            <person name="Larimer J."/>
            <person name="Lui A."/>
            <person name="MacDonald P.J.P."/>
            <person name="McCowen C."/>
            <person name="Montmayeur A."/>
            <person name="Murphy C."/>
            <person name="Neiman D."/>
            <person name="Pearson M."/>
            <person name="Priest M."/>
            <person name="Roberts A."/>
            <person name="Saif S."/>
            <person name="Shea T."/>
            <person name="Sisk P."/>
            <person name="Stolte C."/>
            <person name="Sykes S."/>
            <person name="Wortman J."/>
            <person name="Nusbaum C."/>
            <person name="Birren B."/>
        </authorList>
    </citation>
    <scope>NUCLEOTIDE SEQUENCE [LARGE SCALE GENOMIC DNA]</scope>
    <source>
        <strain evidence="1 2">085-0475</strain>
    </source>
</reference>
<comment type="caution">
    <text evidence="1">The sequence shown here is derived from an EMBL/GenBank/DDBJ whole genome shotgun (WGS) entry which is preliminary data.</text>
</comment>
<evidence type="ECO:0000313" key="2">
    <source>
        <dbReference type="Proteomes" id="UP000002646"/>
    </source>
</evidence>
<dbReference type="Proteomes" id="UP000002646">
    <property type="component" value="Unassembled WGS sequence"/>
</dbReference>
<name>J0QSA1_9HYPH</name>
<sequence>YGNTGLELYGHSRGGMTLGNMLYSFKQKGVHGIADNTNINFYGSAFNALVASAFLTYVSDGKQTTVGLENHKYDFVGGVIGGNPATFSKVPAGSNWWKETWKIFTTYPSVHACYGNADLACRRAYGNSYKHCQKVYQISQGGKNETNFKIIEWDHAVNYRWV</sequence>
<dbReference type="HOGENOM" id="CLU_1630478_0_0_5"/>
<accession>J0QSA1</accession>
<dbReference type="EMBL" id="AILX01000006">
    <property type="protein sequence ID" value="EJF85929.1"/>
    <property type="molecule type" value="Genomic_DNA"/>
</dbReference>
<evidence type="ECO:0000313" key="1">
    <source>
        <dbReference type="EMBL" id="EJF85929.1"/>
    </source>
</evidence>